<dbReference type="OMA" id="RNKEMEY"/>
<accession>A0A803LGY8</accession>
<feature type="compositionally biased region" description="Basic and acidic residues" evidence="4">
    <location>
        <begin position="1"/>
        <end position="18"/>
    </location>
</feature>
<evidence type="ECO:0000313" key="6">
    <source>
        <dbReference type="Proteomes" id="UP000596660"/>
    </source>
</evidence>
<dbReference type="PANTHER" id="PTHR31580:SF8">
    <property type="entry name" value="FILAMENT-LIKE PROTEIN (DUF869)"/>
    <property type="match status" value="1"/>
</dbReference>
<dbReference type="EnsemblPlants" id="AUR62013235-RA">
    <property type="protein sequence ID" value="AUR62013235-RA:cds"/>
    <property type="gene ID" value="AUR62013235"/>
</dbReference>
<dbReference type="Gramene" id="AUR62013235-RA">
    <property type="protein sequence ID" value="AUR62013235-RA:cds"/>
    <property type="gene ID" value="AUR62013235"/>
</dbReference>
<feature type="coiled-coil region" evidence="3">
    <location>
        <begin position="616"/>
        <end position="643"/>
    </location>
</feature>
<evidence type="ECO:0008006" key="7">
    <source>
        <dbReference type="Google" id="ProtNLM"/>
    </source>
</evidence>
<dbReference type="PANTHER" id="PTHR31580">
    <property type="entry name" value="FILAMENT-LIKE PLANT PROTEIN 4"/>
    <property type="match status" value="1"/>
</dbReference>
<feature type="coiled-coil region" evidence="3">
    <location>
        <begin position="107"/>
        <end position="252"/>
    </location>
</feature>
<name>A0A803LGY8_CHEQI</name>
<evidence type="ECO:0000256" key="3">
    <source>
        <dbReference type="SAM" id="Coils"/>
    </source>
</evidence>
<keyword evidence="2 3" id="KW-0175">Coiled coil</keyword>
<feature type="coiled-coil region" evidence="3">
    <location>
        <begin position="532"/>
        <end position="587"/>
    </location>
</feature>
<evidence type="ECO:0000256" key="2">
    <source>
        <dbReference type="ARBA" id="ARBA00023054"/>
    </source>
</evidence>
<feature type="coiled-coil region" evidence="3">
    <location>
        <begin position="294"/>
        <end position="324"/>
    </location>
</feature>
<reference evidence="5" key="1">
    <citation type="journal article" date="2017" name="Nature">
        <title>The genome of Chenopodium quinoa.</title>
        <authorList>
            <person name="Jarvis D.E."/>
            <person name="Ho Y.S."/>
            <person name="Lightfoot D.J."/>
            <person name="Schmoeckel S.M."/>
            <person name="Li B."/>
            <person name="Borm T.J.A."/>
            <person name="Ohyanagi H."/>
            <person name="Mineta K."/>
            <person name="Michell C.T."/>
            <person name="Saber N."/>
            <person name="Kharbatia N.M."/>
            <person name="Rupper R.R."/>
            <person name="Sharp A.R."/>
            <person name="Dally N."/>
            <person name="Boughton B.A."/>
            <person name="Woo Y.H."/>
            <person name="Gao G."/>
            <person name="Schijlen E.G.W.M."/>
            <person name="Guo X."/>
            <person name="Momin A.A."/>
            <person name="Negrao S."/>
            <person name="Al-Babili S."/>
            <person name="Gehring C."/>
            <person name="Roessner U."/>
            <person name="Jung C."/>
            <person name="Murphy K."/>
            <person name="Arold S.T."/>
            <person name="Gojobori T."/>
            <person name="van der Linden C.G."/>
            <person name="van Loo E.N."/>
            <person name="Jellen E.N."/>
            <person name="Maughan P.J."/>
            <person name="Tester M."/>
        </authorList>
    </citation>
    <scope>NUCLEOTIDE SEQUENCE [LARGE SCALE GENOMIC DNA]</scope>
    <source>
        <strain evidence="5">cv. PI 614886</strain>
    </source>
</reference>
<dbReference type="Pfam" id="PF05911">
    <property type="entry name" value="FPP"/>
    <property type="match status" value="3"/>
</dbReference>
<organism evidence="5 6">
    <name type="scientific">Chenopodium quinoa</name>
    <name type="common">Quinoa</name>
    <dbReference type="NCBI Taxonomy" id="63459"/>
    <lineage>
        <taxon>Eukaryota</taxon>
        <taxon>Viridiplantae</taxon>
        <taxon>Streptophyta</taxon>
        <taxon>Embryophyta</taxon>
        <taxon>Tracheophyta</taxon>
        <taxon>Spermatophyta</taxon>
        <taxon>Magnoliopsida</taxon>
        <taxon>eudicotyledons</taxon>
        <taxon>Gunneridae</taxon>
        <taxon>Pentapetalae</taxon>
        <taxon>Caryophyllales</taxon>
        <taxon>Chenopodiaceae</taxon>
        <taxon>Chenopodioideae</taxon>
        <taxon>Atripliceae</taxon>
        <taxon>Chenopodium</taxon>
    </lineage>
</organism>
<feature type="compositionally biased region" description="Basic and acidic residues" evidence="4">
    <location>
        <begin position="745"/>
        <end position="756"/>
    </location>
</feature>
<comment type="similarity">
    <text evidence="1">Belongs to the FPP family.</text>
</comment>
<feature type="region of interest" description="Disordered" evidence="4">
    <location>
        <begin position="1"/>
        <end position="24"/>
    </location>
</feature>
<evidence type="ECO:0000256" key="1">
    <source>
        <dbReference type="ARBA" id="ARBA00005921"/>
    </source>
</evidence>
<feature type="region of interest" description="Disordered" evidence="4">
    <location>
        <begin position="742"/>
        <end position="763"/>
    </location>
</feature>
<evidence type="ECO:0000256" key="4">
    <source>
        <dbReference type="SAM" id="MobiDB-lite"/>
    </source>
</evidence>
<protein>
    <recommendedName>
        <fullName evidence="7">Filament-like plant protein 7</fullName>
    </recommendedName>
</protein>
<dbReference type="AlphaFoldDB" id="A0A803LGY8"/>
<reference evidence="5" key="2">
    <citation type="submission" date="2021-03" db="UniProtKB">
        <authorList>
            <consortium name="EnsemblPlants"/>
        </authorList>
    </citation>
    <scope>IDENTIFICATION</scope>
</reference>
<evidence type="ECO:0000313" key="5">
    <source>
        <dbReference type="EnsemblPlants" id="AUR62013235-RA:cds"/>
    </source>
</evidence>
<proteinExistence type="inferred from homology"/>
<dbReference type="Proteomes" id="UP000596660">
    <property type="component" value="Unplaced"/>
</dbReference>
<dbReference type="InterPro" id="IPR008587">
    <property type="entry name" value="FPP_plant"/>
</dbReference>
<keyword evidence="6" id="KW-1185">Reference proteome</keyword>
<sequence length="827" mass="93716">MENKSWRWRRKSSEKTVVDDGSASLSVEGNVEEGEERVGPVKCTSNISDKSASVICDCNAKDELIRMHARIAEQALAGQKMAAAEAAYFKQELHKALQQGEPAEQKLANLNGALKDCMQEIESLRDGQKVLVDFEKEKRKLDGKLGEANKKMVNLSAENANLMKALLYKEKLVQDLDKGKEELEAEFGMLMDRLDSAEKENTLLKYEFHMMEKELELQNEEWKNSRRSELENAKLVKKLEAECQELRNLVRKRLQGLIAPLNTKRAFNMEEENKMLKEMLALSNGELRSWRVKYGQMASKVAELKAQLNELSEAENSMQLAISDLGLSNYDEVCDSESWANALLAELEQFRQEKIKNEPEMEKYAIVSTDTQGSGKELQSTSKEIVPVSVDNMSNKEKGLLRQEDSWLDKILKVILEEHRVSKRNMGELLQDIMIALGYDNLQKNDNHSSDICGLLTWKSLDSTPSESSTLASFLSNSISVEDTKGQNVTDASFESEKIRKRFSVDRSKSDNRMVVGSLNRHDTLAQMIAIQSAMQDENRQVKEKLQSVIEEKVSLGNQLQESKQTIDSLERELESLKESKGLTEEQVENERLINEDLDTQLTVAKAKQNEILHKLSSLEVELEDKNNCCEELETTCLELQLQLETFRLSKEEFPENDTNQVEKETIQNLAKQLKAFPTPDATQFDELSSPDTNTLKIQNSSSIDNKSLAIQRSTLRDRMLEDTGDQTDGLKNLRTEEEECYEDSSEKKSVNHTELKALPPPPGLKVQSLEEVSTLALVPSKKPGGGFGFIRKLFFRRRKGSSKTKAAPLQRNTSTLKKQRDVLLVI</sequence>